<dbReference type="InterPro" id="IPR000524">
    <property type="entry name" value="Tscrpt_reg_HTH_GntR"/>
</dbReference>
<keyword evidence="1" id="KW-0805">Transcription regulation</keyword>
<dbReference type="SUPFAM" id="SSF46785">
    <property type="entry name" value="Winged helix' DNA-binding domain"/>
    <property type="match status" value="1"/>
</dbReference>
<evidence type="ECO:0000256" key="3">
    <source>
        <dbReference type="ARBA" id="ARBA00023163"/>
    </source>
</evidence>
<evidence type="ECO:0000256" key="1">
    <source>
        <dbReference type="ARBA" id="ARBA00023015"/>
    </source>
</evidence>
<dbReference type="InterPro" id="IPR036390">
    <property type="entry name" value="WH_DNA-bd_sf"/>
</dbReference>
<dbReference type="SUPFAM" id="SSF53822">
    <property type="entry name" value="Periplasmic binding protein-like I"/>
    <property type="match status" value="1"/>
</dbReference>
<dbReference type="PANTHER" id="PTHR30146:SF150">
    <property type="entry name" value="ARABINOSE METABOLISM TRANSCRIPTIONAL REPRESSOR"/>
    <property type="match status" value="1"/>
</dbReference>
<proteinExistence type="predicted"/>
<keyword evidence="2" id="KW-0238">DNA-binding</keyword>
<dbReference type="PRINTS" id="PR00035">
    <property type="entry name" value="HTHGNTR"/>
</dbReference>
<dbReference type="CDD" id="cd07377">
    <property type="entry name" value="WHTH_GntR"/>
    <property type="match status" value="1"/>
</dbReference>
<evidence type="ECO:0000259" key="4">
    <source>
        <dbReference type="PROSITE" id="PS50949"/>
    </source>
</evidence>
<dbReference type="GO" id="GO:0003700">
    <property type="term" value="F:DNA-binding transcription factor activity"/>
    <property type="evidence" value="ECO:0007669"/>
    <property type="project" value="InterPro"/>
</dbReference>
<dbReference type="KEGG" id="aqt:FN924_02060"/>
<feature type="domain" description="HTH gntR-type" evidence="4">
    <location>
        <begin position="2"/>
        <end position="70"/>
    </location>
</feature>
<evidence type="ECO:0000313" key="5">
    <source>
        <dbReference type="EMBL" id="QDP39097.1"/>
    </source>
</evidence>
<accession>A0A516KCL6</accession>
<dbReference type="OrthoDB" id="9813468at2"/>
<dbReference type="CDD" id="cd01541">
    <property type="entry name" value="PBP1_AraR"/>
    <property type="match status" value="1"/>
</dbReference>
<reference evidence="5 6" key="1">
    <citation type="submission" date="2019-07" db="EMBL/GenBank/DDBJ databases">
        <authorList>
            <person name="Li J."/>
        </authorList>
    </citation>
    <scope>NUCLEOTIDE SEQUENCE [LARGE SCALE GENOMIC DNA]</scope>
    <source>
        <strain evidence="5 6">TKL69</strain>
    </source>
</reference>
<dbReference type="RefSeq" id="WP_143891847.1">
    <property type="nucleotide sequence ID" value="NZ_CP041666.1"/>
</dbReference>
<protein>
    <submittedName>
        <fullName evidence="5">GntR family transcriptional regulator</fullName>
    </submittedName>
</protein>
<organism evidence="5 6">
    <name type="scientific">Radiobacillus deserti</name>
    <dbReference type="NCBI Taxonomy" id="2594883"/>
    <lineage>
        <taxon>Bacteria</taxon>
        <taxon>Bacillati</taxon>
        <taxon>Bacillota</taxon>
        <taxon>Bacilli</taxon>
        <taxon>Bacillales</taxon>
        <taxon>Bacillaceae</taxon>
        <taxon>Radiobacillus</taxon>
    </lineage>
</organism>
<gene>
    <name evidence="5" type="ORF">FN924_02060</name>
</gene>
<dbReference type="Gene3D" id="1.10.10.10">
    <property type="entry name" value="Winged helix-like DNA-binding domain superfamily/Winged helix DNA-binding domain"/>
    <property type="match status" value="1"/>
</dbReference>
<evidence type="ECO:0000313" key="6">
    <source>
        <dbReference type="Proteomes" id="UP000315215"/>
    </source>
</evidence>
<keyword evidence="6" id="KW-1185">Reference proteome</keyword>
<dbReference type="EMBL" id="CP041666">
    <property type="protein sequence ID" value="QDP39097.1"/>
    <property type="molecule type" value="Genomic_DNA"/>
</dbReference>
<name>A0A516KCL6_9BACI</name>
<evidence type="ECO:0000256" key="2">
    <source>
        <dbReference type="ARBA" id="ARBA00023125"/>
    </source>
</evidence>
<sequence>MAPKYERIKSEITSWILGGRIESNQKIPTETELMNQFDVSRHTVRRAISDLISSGFLYSVQGGGTFVADPNERGNKSGQKTIGVMITTISGYIFPTIISGIESTLSEAGYSLLLTNTNNTTMKEKQGLENLLLHAIDGLIIEPTKSALQSPNIGYYLNLEKNKIPYLFIHASYDGLDAPCFELDDYKAGYLATNHLIELNHQSILGIFKTDDKQGVKRLNGFIQAHREQGIFPNPHMILTYNSEEEENSLLSKIQDVLHSGVEKPTAIVCYNDEIALSTLSILRELDLKVPDDISLVGIDDSSLAVLSEVKLTTVAHPKEEMGKVAAEAMINLVEKRNPEIEKRIFEPQLIVRNSTKRRA</sequence>
<dbReference type="PANTHER" id="PTHR30146">
    <property type="entry name" value="LACI-RELATED TRANSCRIPTIONAL REPRESSOR"/>
    <property type="match status" value="1"/>
</dbReference>
<dbReference type="Pfam" id="PF00392">
    <property type="entry name" value="GntR"/>
    <property type="match status" value="1"/>
</dbReference>
<dbReference type="InterPro" id="IPR033532">
    <property type="entry name" value="AraR_ligand_bind_dom"/>
</dbReference>
<dbReference type="Pfam" id="PF13377">
    <property type="entry name" value="Peripla_BP_3"/>
    <property type="match status" value="1"/>
</dbReference>
<dbReference type="PROSITE" id="PS50949">
    <property type="entry name" value="HTH_GNTR"/>
    <property type="match status" value="1"/>
</dbReference>
<dbReference type="Gene3D" id="3.40.50.2300">
    <property type="match status" value="2"/>
</dbReference>
<dbReference type="GO" id="GO:0000976">
    <property type="term" value="F:transcription cis-regulatory region binding"/>
    <property type="evidence" value="ECO:0007669"/>
    <property type="project" value="TreeGrafter"/>
</dbReference>
<dbReference type="SMART" id="SM00345">
    <property type="entry name" value="HTH_GNTR"/>
    <property type="match status" value="1"/>
</dbReference>
<dbReference type="InterPro" id="IPR036388">
    <property type="entry name" value="WH-like_DNA-bd_sf"/>
</dbReference>
<keyword evidence="3" id="KW-0804">Transcription</keyword>
<dbReference type="Proteomes" id="UP000315215">
    <property type="component" value="Chromosome"/>
</dbReference>
<dbReference type="InterPro" id="IPR046335">
    <property type="entry name" value="LacI/GalR-like_sensor"/>
</dbReference>
<dbReference type="InterPro" id="IPR028082">
    <property type="entry name" value="Peripla_BP_I"/>
</dbReference>
<dbReference type="AlphaFoldDB" id="A0A516KCL6"/>